<reference evidence="3 4" key="1">
    <citation type="submission" date="2017-12" db="EMBL/GenBank/DDBJ databases">
        <authorList>
            <person name="Hurst M.R.H."/>
        </authorList>
    </citation>
    <scope>NUCLEOTIDE SEQUENCE [LARGE SCALE GENOMIC DNA]</scope>
    <source>
        <strain evidence="3 4">SY-3-19</strain>
    </source>
</reference>
<dbReference type="EMBL" id="PJCH01000006">
    <property type="protein sequence ID" value="PQA87629.1"/>
    <property type="molecule type" value="Genomic_DNA"/>
</dbReference>
<organism evidence="3 4">
    <name type="scientific">Hyphococcus luteus</name>
    <dbReference type="NCBI Taxonomy" id="2058213"/>
    <lineage>
        <taxon>Bacteria</taxon>
        <taxon>Pseudomonadati</taxon>
        <taxon>Pseudomonadota</taxon>
        <taxon>Alphaproteobacteria</taxon>
        <taxon>Parvularculales</taxon>
        <taxon>Parvularculaceae</taxon>
        <taxon>Hyphococcus</taxon>
    </lineage>
</organism>
<dbReference type="PANTHER" id="PTHR33606:SF3">
    <property type="entry name" value="PROTEIN YCII"/>
    <property type="match status" value="1"/>
</dbReference>
<dbReference type="Proteomes" id="UP000239504">
    <property type="component" value="Unassembled WGS sequence"/>
</dbReference>
<accession>A0A2S7K560</accession>
<proteinExistence type="inferred from homology"/>
<evidence type="ECO:0000259" key="2">
    <source>
        <dbReference type="Pfam" id="PF03795"/>
    </source>
</evidence>
<evidence type="ECO:0000313" key="4">
    <source>
        <dbReference type="Proteomes" id="UP000239504"/>
    </source>
</evidence>
<dbReference type="InterPro" id="IPR051807">
    <property type="entry name" value="Sec-metab_biosynth-assoc"/>
</dbReference>
<name>A0A2S7K560_9PROT</name>
<dbReference type="OrthoDB" id="2293521at2"/>
<comment type="similarity">
    <text evidence="1">Belongs to the YciI family.</text>
</comment>
<protein>
    <recommendedName>
        <fullName evidence="2">YCII-related domain-containing protein</fullName>
    </recommendedName>
</protein>
<dbReference type="AlphaFoldDB" id="A0A2S7K560"/>
<gene>
    <name evidence="3" type="ORF">CW354_11170</name>
</gene>
<dbReference type="CDD" id="cd00030">
    <property type="entry name" value="C2"/>
    <property type="match status" value="1"/>
</dbReference>
<evidence type="ECO:0000256" key="1">
    <source>
        <dbReference type="ARBA" id="ARBA00007689"/>
    </source>
</evidence>
<evidence type="ECO:0000313" key="3">
    <source>
        <dbReference type="EMBL" id="PQA87629.1"/>
    </source>
</evidence>
<dbReference type="InterPro" id="IPR005545">
    <property type="entry name" value="YCII"/>
</dbReference>
<dbReference type="PANTHER" id="PTHR33606">
    <property type="entry name" value="PROTEIN YCII"/>
    <property type="match status" value="1"/>
</dbReference>
<feature type="domain" description="YCII-related" evidence="2">
    <location>
        <begin position="33"/>
        <end position="116"/>
    </location>
</feature>
<dbReference type="Gene3D" id="3.30.70.1060">
    <property type="entry name" value="Dimeric alpha+beta barrel"/>
    <property type="match status" value="1"/>
</dbReference>
<dbReference type="Pfam" id="PF03795">
    <property type="entry name" value="YCII"/>
    <property type="match status" value="1"/>
</dbReference>
<keyword evidence="4" id="KW-1185">Reference proteome</keyword>
<comment type="caution">
    <text evidence="3">The sequence shown here is derived from an EMBL/GenBank/DDBJ whole genome shotgun (WGS) entry which is preliminary data.</text>
</comment>
<dbReference type="SUPFAM" id="SSF54909">
    <property type="entry name" value="Dimeric alpha+beta barrel"/>
    <property type="match status" value="1"/>
</dbReference>
<dbReference type="InterPro" id="IPR011008">
    <property type="entry name" value="Dimeric_a/b-barrel"/>
</dbReference>
<sequence length="126" mass="13823">MRRAASTVIILCRHAKIERACLTRGRSTPMPHFLVEYEELGNPEAREEKRADHIAYRKGLGEKMPLAGPLLDDQGDPNGSVVILEAENLKDASDLAASDPFVGHGVLRLVSVRPFRIAAMKPPAAR</sequence>